<dbReference type="PROSITE" id="PS50294">
    <property type="entry name" value="WD_REPEATS_REGION"/>
    <property type="match status" value="3"/>
</dbReference>
<dbReference type="RefSeq" id="WP_111344951.1">
    <property type="nucleotide sequence ID" value="NZ_QLII01000001.1"/>
</dbReference>
<dbReference type="AlphaFoldDB" id="A0A327NL82"/>
<evidence type="ECO:0000256" key="2">
    <source>
        <dbReference type="ARBA" id="ARBA00022737"/>
    </source>
</evidence>
<dbReference type="InterPro" id="IPR020472">
    <property type="entry name" value="WD40_PAC1"/>
</dbReference>
<feature type="repeat" description="WD" evidence="3">
    <location>
        <begin position="175"/>
        <end position="216"/>
    </location>
</feature>
<evidence type="ECO:0000256" key="1">
    <source>
        <dbReference type="ARBA" id="ARBA00022574"/>
    </source>
</evidence>
<dbReference type="SMART" id="SM00320">
    <property type="entry name" value="WD40"/>
    <property type="match status" value="6"/>
</dbReference>
<dbReference type="PROSITE" id="PS00678">
    <property type="entry name" value="WD_REPEATS_1"/>
    <property type="match status" value="2"/>
</dbReference>
<keyword evidence="5" id="KW-1185">Reference proteome</keyword>
<dbReference type="PRINTS" id="PR00320">
    <property type="entry name" value="GPROTEINBRPT"/>
</dbReference>
<dbReference type="SUPFAM" id="SSF50978">
    <property type="entry name" value="WD40 repeat-like"/>
    <property type="match status" value="1"/>
</dbReference>
<keyword evidence="2" id="KW-0677">Repeat</keyword>
<feature type="repeat" description="WD" evidence="3">
    <location>
        <begin position="218"/>
        <end position="259"/>
    </location>
</feature>
<proteinExistence type="predicted"/>
<evidence type="ECO:0000313" key="5">
    <source>
        <dbReference type="Proteomes" id="UP000249016"/>
    </source>
</evidence>
<dbReference type="PROSITE" id="PS50082">
    <property type="entry name" value="WD_REPEATS_2"/>
    <property type="match status" value="3"/>
</dbReference>
<comment type="caution">
    <text evidence="4">The sequence shown here is derived from an EMBL/GenBank/DDBJ whole genome shotgun (WGS) entry which is preliminary data.</text>
</comment>
<keyword evidence="1 3" id="KW-0853">WD repeat</keyword>
<name>A0A327NL82_9BACT</name>
<evidence type="ECO:0000313" key="4">
    <source>
        <dbReference type="EMBL" id="RAI75962.1"/>
    </source>
</evidence>
<dbReference type="PANTHER" id="PTHR19848:SF8">
    <property type="entry name" value="F-BOX AND WD REPEAT DOMAIN CONTAINING 7"/>
    <property type="match status" value="1"/>
</dbReference>
<reference evidence="4 5" key="1">
    <citation type="submission" date="2018-06" db="EMBL/GenBank/DDBJ databases">
        <title>Spirosoma sp. HMF3257 Genome sequencing and assembly.</title>
        <authorList>
            <person name="Kang H."/>
            <person name="Cha I."/>
            <person name="Kim H."/>
            <person name="Kang J."/>
            <person name="Joh K."/>
        </authorList>
    </citation>
    <scope>NUCLEOTIDE SEQUENCE [LARGE SCALE GENOMIC DNA]</scope>
    <source>
        <strain evidence="4 5">HMF3257</strain>
    </source>
</reference>
<dbReference type="InterPro" id="IPR001680">
    <property type="entry name" value="WD40_rpt"/>
</dbReference>
<dbReference type="InterPro" id="IPR036322">
    <property type="entry name" value="WD40_repeat_dom_sf"/>
</dbReference>
<dbReference type="EMBL" id="QLII01000001">
    <property type="protein sequence ID" value="RAI75962.1"/>
    <property type="molecule type" value="Genomic_DNA"/>
</dbReference>
<accession>A0A327NL82</accession>
<sequence>MIVEKIDTFGGHREPVYTLEHGLSTDQFFSTGGDGQVVRWRLDRPDLGELIAMVPASVYALALYPANGLLWVGQNYEGIHVIDPAQKKEVASLKLTSAAIFDIKFYKNEAFVALSDGVVVIVDADQLVIRKHLKASDQSARSIAINPVEREFAVGYSDNVVRIFDLVTHTLKQVIPAHTNSVFTIGYSPDFRYLLTAGRDAHLKLWEVEKNYALQHDIVAHMFAINHLAFSPDARLLATASMDKSIKIWDAETYRLLKVVDRARHAGHGTSVNKLLWTDVNQLLAASDDRTISVWKLSY</sequence>
<dbReference type="Gene3D" id="2.130.10.10">
    <property type="entry name" value="YVTN repeat-like/Quinoprotein amine dehydrogenase"/>
    <property type="match status" value="2"/>
</dbReference>
<dbReference type="Pfam" id="PF00400">
    <property type="entry name" value="WD40"/>
    <property type="match status" value="4"/>
</dbReference>
<protein>
    <submittedName>
        <fullName evidence="4">WD40 repeat domain-containing protein</fullName>
    </submittedName>
</protein>
<feature type="repeat" description="WD" evidence="3">
    <location>
        <begin position="265"/>
        <end position="299"/>
    </location>
</feature>
<gene>
    <name evidence="4" type="ORF">HMF3257_20545</name>
</gene>
<dbReference type="InterPro" id="IPR015943">
    <property type="entry name" value="WD40/YVTN_repeat-like_dom_sf"/>
</dbReference>
<dbReference type="InterPro" id="IPR019775">
    <property type="entry name" value="WD40_repeat_CS"/>
</dbReference>
<dbReference type="PANTHER" id="PTHR19848">
    <property type="entry name" value="WD40 REPEAT PROTEIN"/>
    <property type="match status" value="1"/>
</dbReference>
<organism evidence="4 5">
    <name type="scientific">Spirosoma telluris</name>
    <dbReference type="NCBI Taxonomy" id="2183553"/>
    <lineage>
        <taxon>Bacteria</taxon>
        <taxon>Pseudomonadati</taxon>
        <taxon>Bacteroidota</taxon>
        <taxon>Cytophagia</taxon>
        <taxon>Cytophagales</taxon>
        <taxon>Cytophagaceae</taxon>
        <taxon>Spirosoma</taxon>
    </lineage>
</organism>
<evidence type="ECO:0000256" key="3">
    <source>
        <dbReference type="PROSITE-ProRule" id="PRU00221"/>
    </source>
</evidence>
<dbReference type="Proteomes" id="UP000249016">
    <property type="component" value="Unassembled WGS sequence"/>
</dbReference>